<evidence type="ECO:0000313" key="9">
    <source>
        <dbReference type="EMBL" id="MDQ9168792.1"/>
    </source>
</evidence>
<keyword evidence="5 9" id="KW-0418">Kinase</keyword>
<keyword evidence="3" id="KW-0597">Phosphoprotein</keyword>
<evidence type="ECO:0000259" key="8">
    <source>
        <dbReference type="PROSITE" id="PS50109"/>
    </source>
</evidence>
<dbReference type="InterPro" id="IPR004358">
    <property type="entry name" value="Sig_transdc_His_kin-like_C"/>
</dbReference>
<feature type="region of interest" description="Disordered" evidence="7">
    <location>
        <begin position="445"/>
        <end position="493"/>
    </location>
</feature>
<dbReference type="InterPro" id="IPR005467">
    <property type="entry name" value="His_kinase_dom"/>
</dbReference>
<protein>
    <recommendedName>
        <fullName evidence="2">histidine kinase</fullName>
        <ecNumber evidence="2">2.7.13.3</ecNumber>
    </recommendedName>
</protein>
<dbReference type="Proteomes" id="UP001225596">
    <property type="component" value="Unassembled WGS sequence"/>
</dbReference>
<keyword evidence="6" id="KW-0902">Two-component regulatory system</keyword>
<feature type="domain" description="Histidine kinase" evidence="8">
    <location>
        <begin position="225"/>
        <end position="445"/>
    </location>
</feature>
<evidence type="ECO:0000256" key="4">
    <source>
        <dbReference type="ARBA" id="ARBA00022679"/>
    </source>
</evidence>
<comment type="catalytic activity">
    <reaction evidence="1">
        <text>ATP + protein L-histidine = ADP + protein N-phospho-L-histidine.</text>
        <dbReference type="EC" id="2.7.13.3"/>
    </reaction>
</comment>
<reference evidence="9 10" key="1">
    <citation type="submission" date="2023-08" db="EMBL/GenBank/DDBJ databases">
        <title>Oxalobacteraceae gen .nov., isolated from river sludge outside the plant.</title>
        <authorList>
            <person name="Zhao S.Y."/>
        </authorList>
    </citation>
    <scope>NUCLEOTIDE SEQUENCE [LARGE SCALE GENOMIC DNA]</scope>
    <source>
        <strain evidence="9 10">R-40</strain>
    </source>
</reference>
<dbReference type="Gene3D" id="1.10.287.130">
    <property type="match status" value="1"/>
</dbReference>
<proteinExistence type="predicted"/>
<gene>
    <name evidence="9" type="ORF">Q8A64_00040</name>
</gene>
<feature type="compositionally biased region" description="Polar residues" evidence="7">
    <location>
        <begin position="478"/>
        <end position="493"/>
    </location>
</feature>
<dbReference type="InterPro" id="IPR036890">
    <property type="entry name" value="HATPase_C_sf"/>
</dbReference>
<dbReference type="PRINTS" id="PR00344">
    <property type="entry name" value="BCTRLSENSOR"/>
</dbReference>
<dbReference type="EC" id="2.7.13.3" evidence="2"/>
<evidence type="ECO:0000256" key="5">
    <source>
        <dbReference type="ARBA" id="ARBA00022777"/>
    </source>
</evidence>
<dbReference type="RefSeq" id="WP_338434632.1">
    <property type="nucleotide sequence ID" value="NZ_JAUYVH010000001.1"/>
</dbReference>
<accession>A0ABU1BIU5</accession>
<evidence type="ECO:0000313" key="10">
    <source>
        <dbReference type="Proteomes" id="UP001225596"/>
    </source>
</evidence>
<dbReference type="CDD" id="cd00082">
    <property type="entry name" value="HisKA"/>
    <property type="match status" value="1"/>
</dbReference>
<keyword evidence="4" id="KW-0808">Transferase</keyword>
<dbReference type="InterPro" id="IPR003594">
    <property type="entry name" value="HATPase_dom"/>
</dbReference>
<dbReference type="SUPFAM" id="SSF55874">
    <property type="entry name" value="ATPase domain of HSP90 chaperone/DNA topoisomerase II/histidine kinase"/>
    <property type="match status" value="2"/>
</dbReference>
<organism evidence="9 10">
    <name type="scientific">Keguizhuia sedimenti</name>
    <dbReference type="NCBI Taxonomy" id="3064264"/>
    <lineage>
        <taxon>Bacteria</taxon>
        <taxon>Pseudomonadati</taxon>
        <taxon>Pseudomonadota</taxon>
        <taxon>Betaproteobacteria</taxon>
        <taxon>Burkholderiales</taxon>
        <taxon>Oxalobacteraceae</taxon>
        <taxon>Keguizhuia</taxon>
    </lineage>
</organism>
<dbReference type="Pfam" id="PF02518">
    <property type="entry name" value="HATPase_c"/>
    <property type="match status" value="1"/>
</dbReference>
<comment type="caution">
    <text evidence="9">The sequence shown here is derived from an EMBL/GenBank/DDBJ whole genome shotgun (WGS) entry which is preliminary data.</text>
</comment>
<sequence length="493" mass="53785">MSIRLLHVEIASERDVIAIRKRTREIAAYIGFGVQDQARVATAVSEIAQNAFTHAYGGRVEFFICSEAAAPSLLIRVSDNGPGIPDLEKILNGAHDGPEKFGVGIVGAQRLLDQCEVETGADRGTTVTMVKQLPKGSSIGPAQLDALNRHLAATTSSSVLEEDQLQHKELLQTMAELRSRQDELVSLTRELEDTNRGVVALYAEIEEKAERLRHADAMKSRFLSNTSHELRTPLSSIRALSQLLLDRVDGELTAAQEKQILFIQKAANDLSELVNDLLDLAKIEAGKVDVSPSDFTVYDLFSMLRGMLRPLTGTRPVELVFDETHAEWKLYTDESKVTQILRNLISNALKFTEQGEVRVHCEPDERGNNIRFMVSDTGIGIAESNLQLIFEEFSQVENPLQKSSKGTGLGLPLCRKLAGLLGGTIEVSSRLDTGSTFSLSIPPVYSGKQGMSGAGDESPRIEFSGNPRRHDTDAGAMSTPSAGTPESGMQTRS</sequence>
<evidence type="ECO:0000256" key="2">
    <source>
        <dbReference type="ARBA" id="ARBA00012438"/>
    </source>
</evidence>
<evidence type="ECO:0000256" key="7">
    <source>
        <dbReference type="SAM" id="MobiDB-lite"/>
    </source>
</evidence>
<dbReference type="SMART" id="SM00388">
    <property type="entry name" value="HisKA"/>
    <property type="match status" value="1"/>
</dbReference>
<evidence type="ECO:0000256" key="3">
    <source>
        <dbReference type="ARBA" id="ARBA00022553"/>
    </source>
</evidence>
<dbReference type="PANTHER" id="PTHR43711:SF31">
    <property type="entry name" value="HISTIDINE KINASE"/>
    <property type="match status" value="1"/>
</dbReference>
<dbReference type="InterPro" id="IPR036097">
    <property type="entry name" value="HisK_dim/P_sf"/>
</dbReference>
<dbReference type="GO" id="GO:0016301">
    <property type="term" value="F:kinase activity"/>
    <property type="evidence" value="ECO:0007669"/>
    <property type="project" value="UniProtKB-KW"/>
</dbReference>
<dbReference type="PANTHER" id="PTHR43711">
    <property type="entry name" value="TWO-COMPONENT HISTIDINE KINASE"/>
    <property type="match status" value="1"/>
</dbReference>
<evidence type="ECO:0000256" key="6">
    <source>
        <dbReference type="ARBA" id="ARBA00023012"/>
    </source>
</evidence>
<dbReference type="InterPro" id="IPR003661">
    <property type="entry name" value="HisK_dim/P_dom"/>
</dbReference>
<name>A0ABU1BIU5_9BURK</name>
<dbReference type="InterPro" id="IPR050736">
    <property type="entry name" value="Sensor_HK_Regulatory"/>
</dbReference>
<evidence type="ECO:0000256" key="1">
    <source>
        <dbReference type="ARBA" id="ARBA00000085"/>
    </source>
</evidence>
<dbReference type="EMBL" id="JAUYVH010000001">
    <property type="protein sequence ID" value="MDQ9168792.1"/>
    <property type="molecule type" value="Genomic_DNA"/>
</dbReference>
<dbReference type="CDD" id="cd16922">
    <property type="entry name" value="HATPase_EvgS-ArcB-TorS-like"/>
    <property type="match status" value="1"/>
</dbReference>
<dbReference type="PROSITE" id="PS50109">
    <property type="entry name" value="HIS_KIN"/>
    <property type="match status" value="1"/>
</dbReference>
<keyword evidence="10" id="KW-1185">Reference proteome</keyword>
<dbReference type="Gene3D" id="3.30.565.10">
    <property type="entry name" value="Histidine kinase-like ATPase, C-terminal domain"/>
    <property type="match status" value="2"/>
</dbReference>
<dbReference type="Pfam" id="PF00512">
    <property type="entry name" value="HisKA"/>
    <property type="match status" value="1"/>
</dbReference>
<dbReference type="Pfam" id="PF13581">
    <property type="entry name" value="HATPase_c_2"/>
    <property type="match status" value="1"/>
</dbReference>
<dbReference type="SUPFAM" id="SSF47384">
    <property type="entry name" value="Homodimeric domain of signal transducing histidine kinase"/>
    <property type="match status" value="1"/>
</dbReference>
<dbReference type="SMART" id="SM00387">
    <property type="entry name" value="HATPase_c"/>
    <property type="match status" value="2"/>
</dbReference>